<comment type="caution">
    <text evidence="5">The sequence shown here is derived from an EMBL/GenBank/DDBJ whole genome shotgun (WGS) entry which is preliminary data.</text>
</comment>
<dbReference type="GO" id="GO:0005576">
    <property type="term" value="C:extracellular region"/>
    <property type="evidence" value="ECO:0007669"/>
    <property type="project" value="TreeGrafter"/>
</dbReference>
<evidence type="ECO:0000256" key="1">
    <source>
        <dbReference type="ARBA" id="ARBA00022729"/>
    </source>
</evidence>
<name>A0A9P6GV71_9MICR</name>
<dbReference type="InterPro" id="IPR011042">
    <property type="entry name" value="6-blade_b-propeller_TolB-like"/>
</dbReference>
<dbReference type="AlphaFoldDB" id="A0A9P6GV71"/>
<dbReference type="InterPro" id="IPR001258">
    <property type="entry name" value="NHL_repeat"/>
</dbReference>
<evidence type="ECO:0000256" key="2">
    <source>
        <dbReference type="ARBA" id="ARBA00022737"/>
    </source>
</evidence>
<dbReference type="OrthoDB" id="654191at2759"/>
<dbReference type="PROSITE" id="PS51125">
    <property type="entry name" value="NHL"/>
    <property type="match status" value="1"/>
</dbReference>
<dbReference type="Gene3D" id="2.120.10.30">
    <property type="entry name" value="TolB, C-terminal domain"/>
    <property type="match status" value="1"/>
</dbReference>
<dbReference type="SUPFAM" id="SSF101898">
    <property type="entry name" value="NHL repeat"/>
    <property type="match status" value="1"/>
</dbReference>
<accession>A0A9P6GV71</accession>
<evidence type="ECO:0000313" key="6">
    <source>
        <dbReference type="Proteomes" id="UP000740883"/>
    </source>
</evidence>
<sequence>MAGCSRCFGLFVDINNNLYCSQRDSHQVVSKSLNSPANALTIVAGTGCAGSDPNMLNIPYGIFVTINLDLYVADWGNDRIQLFRSGQLNATTVAGNGSTGTISLNRPRGVVLDGDGYLFIVDGNNNRIVGSGPYGFRCLVGCSGLAGAASNQLNIPWALSFDSDGNMFVADRGNNRIQNFLVSNNSCGK</sequence>
<dbReference type="CDD" id="cd05819">
    <property type="entry name" value="NHL"/>
    <property type="match status" value="1"/>
</dbReference>
<gene>
    <name evidence="5" type="primary">nhl-1</name>
    <name evidence="5" type="ORF">NGRA_3203</name>
</gene>
<evidence type="ECO:0000256" key="4">
    <source>
        <dbReference type="PROSITE-ProRule" id="PRU00504"/>
    </source>
</evidence>
<dbReference type="EMBL" id="SBJO01000665">
    <property type="protein sequence ID" value="KAF9758246.1"/>
    <property type="molecule type" value="Genomic_DNA"/>
</dbReference>
<dbReference type="Proteomes" id="UP000740883">
    <property type="component" value="Unassembled WGS sequence"/>
</dbReference>
<reference evidence="5 6" key="1">
    <citation type="journal article" date="2020" name="Genome Biol. Evol.">
        <title>Comparative genomics of strictly vertically transmitted, feminizing microsporidia endosymbionts of amphipod crustaceans.</title>
        <authorList>
            <person name="Cormier A."/>
            <person name="Chebbi M.A."/>
            <person name="Giraud I."/>
            <person name="Wattier R."/>
            <person name="Teixeira M."/>
            <person name="Gilbert C."/>
            <person name="Rigaud T."/>
            <person name="Cordaux R."/>
        </authorList>
    </citation>
    <scope>NUCLEOTIDE SEQUENCE [LARGE SCALE GENOMIC DNA]</scope>
    <source>
        <strain evidence="5 6">Ou3-Ou53</strain>
    </source>
</reference>
<dbReference type="PANTHER" id="PTHR10680">
    <property type="entry name" value="PEPTIDYL-GLYCINE ALPHA-AMIDATING MONOOXYGENASE"/>
    <property type="match status" value="1"/>
</dbReference>
<evidence type="ECO:0000256" key="3">
    <source>
        <dbReference type="ARBA" id="ARBA00023180"/>
    </source>
</evidence>
<keyword evidence="1" id="KW-0732">Signal</keyword>
<keyword evidence="2" id="KW-0677">Repeat</keyword>
<dbReference type="PANTHER" id="PTHR10680:SF14">
    <property type="entry name" value="PEPTIDYL-GLYCINE ALPHA-AMIDATING MONOOXYGENASE"/>
    <property type="match status" value="1"/>
</dbReference>
<proteinExistence type="predicted"/>
<dbReference type="Pfam" id="PF01436">
    <property type="entry name" value="NHL"/>
    <property type="match status" value="1"/>
</dbReference>
<evidence type="ECO:0000313" key="5">
    <source>
        <dbReference type="EMBL" id="KAF9758246.1"/>
    </source>
</evidence>
<keyword evidence="3" id="KW-0325">Glycoprotein</keyword>
<keyword evidence="6" id="KW-1185">Reference proteome</keyword>
<protein>
    <submittedName>
        <fullName evidence="5">RING finger protein nhl-1</fullName>
    </submittedName>
</protein>
<organism evidence="5 6">
    <name type="scientific">Nosema granulosis</name>
    <dbReference type="NCBI Taxonomy" id="83296"/>
    <lineage>
        <taxon>Eukaryota</taxon>
        <taxon>Fungi</taxon>
        <taxon>Fungi incertae sedis</taxon>
        <taxon>Microsporidia</taxon>
        <taxon>Nosematidae</taxon>
        <taxon>Nosema</taxon>
    </lineage>
</organism>
<feature type="repeat" description="NHL" evidence="4">
    <location>
        <begin position="152"/>
        <end position="183"/>
    </location>
</feature>